<evidence type="ECO:0000313" key="9">
    <source>
        <dbReference type="Proteomes" id="UP000270261"/>
    </source>
</evidence>
<dbReference type="Proteomes" id="UP000270261">
    <property type="component" value="Unassembled WGS sequence"/>
</dbReference>
<feature type="compositionally biased region" description="Basic and acidic residues" evidence="7">
    <location>
        <begin position="106"/>
        <end position="115"/>
    </location>
</feature>
<comment type="similarity">
    <text evidence="1 6">Belongs to the bacterial ribosomal protein bS6 family.</text>
</comment>
<keyword evidence="6" id="KW-0694">RNA-binding</keyword>
<evidence type="ECO:0000256" key="1">
    <source>
        <dbReference type="ARBA" id="ARBA00009512"/>
    </source>
</evidence>
<evidence type="ECO:0000256" key="6">
    <source>
        <dbReference type="HAMAP-Rule" id="MF_00360"/>
    </source>
</evidence>
<keyword evidence="9" id="KW-1185">Reference proteome</keyword>
<dbReference type="SUPFAM" id="SSF54995">
    <property type="entry name" value="Ribosomal protein S6"/>
    <property type="match status" value="1"/>
</dbReference>
<dbReference type="GO" id="GO:0022627">
    <property type="term" value="C:cytosolic small ribosomal subunit"/>
    <property type="evidence" value="ECO:0007669"/>
    <property type="project" value="TreeGrafter"/>
</dbReference>
<dbReference type="Pfam" id="PF01250">
    <property type="entry name" value="Ribosomal_S6"/>
    <property type="match status" value="1"/>
</dbReference>
<organism evidence="8 9">
    <name type="scientific">Lautropia dentalis</name>
    <dbReference type="NCBI Taxonomy" id="2490857"/>
    <lineage>
        <taxon>Bacteria</taxon>
        <taxon>Pseudomonadati</taxon>
        <taxon>Pseudomonadota</taxon>
        <taxon>Betaproteobacteria</taxon>
        <taxon>Burkholderiales</taxon>
        <taxon>Burkholderiaceae</taxon>
        <taxon>Lautropia</taxon>
    </lineage>
</organism>
<dbReference type="InterPro" id="IPR035980">
    <property type="entry name" value="Ribosomal_bS6_sf"/>
</dbReference>
<dbReference type="Gene3D" id="3.30.70.60">
    <property type="match status" value="1"/>
</dbReference>
<dbReference type="AlphaFoldDB" id="A0A3R8MUY4"/>
<protein>
    <recommendedName>
        <fullName evidence="5 6">Small ribosomal subunit protein bS6</fullName>
    </recommendedName>
</protein>
<dbReference type="InterPro" id="IPR014717">
    <property type="entry name" value="Transl_elong_EF1B/ribsomal_bS6"/>
</dbReference>
<dbReference type="GO" id="GO:0070181">
    <property type="term" value="F:small ribosomal subunit rRNA binding"/>
    <property type="evidence" value="ECO:0007669"/>
    <property type="project" value="TreeGrafter"/>
</dbReference>
<comment type="function">
    <text evidence="4 6">Binds together with bS18 to 16S ribosomal RNA.</text>
</comment>
<evidence type="ECO:0000256" key="2">
    <source>
        <dbReference type="ARBA" id="ARBA00022980"/>
    </source>
</evidence>
<dbReference type="PANTHER" id="PTHR21011">
    <property type="entry name" value="MITOCHONDRIAL 28S RIBOSOMAL PROTEIN S6"/>
    <property type="match status" value="1"/>
</dbReference>
<accession>A0A3R8MUY4</accession>
<dbReference type="OrthoDB" id="9812702at2"/>
<keyword evidence="3 6" id="KW-0687">Ribonucleoprotein</keyword>
<evidence type="ECO:0000256" key="5">
    <source>
        <dbReference type="ARBA" id="ARBA00035294"/>
    </source>
</evidence>
<sequence>MRHYEIVFMVHPDQSEQVPAMIERYKQMVEGANGKMHRIEDWGRLQLAYPIQKIGKAHYVLMNVECDQHTLGEIENAFRFNDAVLRHLVVRMDKAETGPSVMSKRLQKEESRKTGGSDAPAAAGENAAAE</sequence>
<evidence type="ECO:0000313" key="8">
    <source>
        <dbReference type="EMBL" id="RRN45721.1"/>
    </source>
</evidence>
<dbReference type="InterPro" id="IPR000529">
    <property type="entry name" value="Ribosomal_bS6"/>
</dbReference>
<name>A0A3R8MUY4_9BURK</name>
<dbReference type="CDD" id="cd00473">
    <property type="entry name" value="bS6"/>
    <property type="match status" value="1"/>
</dbReference>
<evidence type="ECO:0000256" key="7">
    <source>
        <dbReference type="SAM" id="MobiDB-lite"/>
    </source>
</evidence>
<dbReference type="NCBIfam" id="TIGR00166">
    <property type="entry name" value="S6"/>
    <property type="match status" value="1"/>
</dbReference>
<comment type="caution">
    <text evidence="8">The sequence shown here is derived from an EMBL/GenBank/DDBJ whole genome shotgun (WGS) entry which is preliminary data.</text>
</comment>
<dbReference type="GO" id="GO:0006412">
    <property type="term" value="P:translation"/>
    <property type="evidence" value="ECO:0007669"/>
    <property type="project" value="UniProtKB-UniRule"/>
</dbReference>
<evidence type="ECO:0000256" key="4">
    <source>
        <dbReference type="ARBA" id="ARBA00035104"/>
    </source>
</evidence>
<feature type="region of interest" description="Disordered" evidence="7">
    <location>
        <begin position="97"/>
        <end position="130"/>
    </location>
</feature>
<keyword evidence="2 6" id="KW-0689">Ribosomal protein</keyword>
<proteinExistence type="inferred from homology"/>
<feature type="compositionally biased region" description="Low complexity" evidence="7">
    <location>
        <begin position="119"/>
        <end position="130"/>
    </location>
</feature>
<dbReference type="RefSeq" id="WP_125095150.1">
    <property type="nucleotide sequence ID" value="NZ_RRUE01000001.1"/>
</dbReference>
<dbReference type="HAMAP" id="MF_00360">
    <property type="entry name" value="Ribosomal_bS6"/>
    <property type="match status" value="1"/>
</dbReference>
<dbReference type="GO" id="GO:0003735">
    <property type="term" value="F:structural constituent of ribosome"/>
    <property type="evidence" value="ECO:0007669"/>
    <property type="project" value="InterPro"/>
</dbReference>
<keyword evidence="6" id="KW-0699">rRNA-binding</keyword>
<dbReference type="PANTHER" id="PTHR21011:SF1">
    <property type="entry name" value="SMALL RIBOSOMAL SUBUNIT PROTEIN BS6M"/>
    <property type="match status" value="1"/>
</dbReference>
<evidence type="ECO:0000256" key="3">
    <source>
        <dbReference type="ARBA" id="ARBA00023274"/>
    </source>
</evidence>
<dbReference type="InterPro" id="IPR020814">
    <property type="entry name" value="Ribosomal_S6_plastid/chlpt"/>
</dbReference>
<dbReference type="EMBL" id="RRUE01000001">
    <property type="protein sequence ID" value="RRN45721.1"/>
    <property type="molecule type" value="Genomic_DNA"/>
</dbReference>
<gene>
    <name evidence="6" type="primary">rpsF</name>
    <name evidence="8" type="ORF">EHV23_06120</name>
</gene>
<reference evidence="8 9" key="1">
    <citation type="submission" date="2018-11" db="EMBL/GenBank/DDBJ databases">
        <title>Genome sequencing of Lautropia sp. KCOM 2505 (= ChDC F240).</title>
        <authorList>
            <person name="Kook J.-K."/>
            <person name="Park S.-N."/>
            <person name="Lim Y.K."/>
        </authorList>
    </citation>
    <scope>NUCLEOTIDE SEQUENCE [LARGE SCALE GENOMIC DNA]</scope>
    <source>
        <strain evidence="8 9">KCOM 2505</strain>
    </source>
</reference>